<gene>
    <name evidence="2" type="ORF">K458DRAFT_195087</name>
</gene>
<evidence type="ECO:0000313" key="2">
    <source>
        <dbReference type="EMBL" id="KAF2675967.1"/>
    </source>
</evidence>
<accession>A0A6G1ICK4</accession>
<feature type="compositionally biased region" description="Polar residues" evidence="1">
    <location>
        <begin position="29"/>
        <end position="48"/>
    </location>
</feature>
<evidence type="ECO:0000256" key="1">
    <source>
        <dbReference type="SAM" id="MobiDB-lite"/>
    </source>
</evidence>
<organism evidence="2 3">
    <name type="scientific">Lentithecium fluviatile CBS 122367</name>
    <dbReference type="NCBI Taxonomy" id="1168545"/>
    <lineage>
        <taxon>Eukaryota</taxon>
        <taxon>Fungi</taxon>
        <taxon>Dikarya</taxon>
        <taxon>Ascomycota</taxon>
        <taxon>Pezizomycotina</taxon>
        <taxon>Dothideomycetes</taxon>
        <taxon>Pleosporomycetidae</taxon>
        <taxon>Pleosporales</taxon>
        <taxon>Massarineae</taxon>
        <taxon>Lentitheciaceae</taxon>
        <taxon>Lentithecium</taxon>
    </lineage>
</organism>
<reference evidence="2" key="1">
    <citation type="journal article" date="2020" name="Stud. Mycol.">
        <title>101 Dothideomycetes genomes: a test case for predicting lifestyles and emergence of pathogens.</title>
        <authorList>
            <person name="Haridas S."/>
            <person name="Albert R."/>
            <person name="Binder M."/>
            <person name="Bloem J."/>
            <person name="Labutti K."/>
            <person name="Salamov A."/>
            <person name="Andreopoulos B."/>
            <person name="Baker S."/>
            <person name="Barry K."/>
            <person name="Bills G."/>
            <person name="Bluhm B."/>
            <person name="Cannon C."/>
            <person name="Castanera R."/>
            <person name="Culley D."/>
            <person name="Daum C."/>
            <person name="Ezra D."/>
            <person name="Gonzalez J."/>
            <person name="Henrissat B."/>
            <person name="Kuo A."/>
            <person name="Liang C."/>
            <person name="Lipzen A."/>
            <person name="Lutzoni F."/>
            <person name="Magnuson J."/>
            <person name="Mondo S."/>
            <person name="Nolan M."/>
            <person name="Ohm R."/>
            <person name="Pangilinan J."/>
            <person name="Park H.-J."/>
            <person name="Ramirez L."/>
            <person name="Alfaro M."/>
            <person name="Sun H."/>
            <person name="Tritt A."/>
            <person name="Yoshinaga Y."/>
            <person name="Zwiers L.-H."/>
            <person name="Turgeon B."/>
            <person name="Goodwin S."/>
            <person name="Spatafora J."/>
            <person name="Crous P."/>
            <person name="Grigoriev I."/>
        </authorList>
    </citation>
    <scope>NUCLEOTIDE SEQUENCE</scope>
    <source>
        <strain evidence="2">CBS 122367</strain>
    </source>
</reference>
<keyword evidence="3" id="KW-1185">Reference proteome</keyword>
<dbReference type="Proteomes" id="UP000799291">
    <property type="component" value="Unassembled WGS sequence"/>
</dbReference>
<feature type="region of interest" description="Disordered" evidence="1">
    <location>
        <begin position="1"/>
        <end position="83"/>
    </location>
</feature>
<name>A0A6G1ICK4_9PLEO</name>
<dbReference type="EMBL" id="MU005642">
    <property type="protein sequence ID" value="KAF2675967.1"/>
    <property type="molecule type" value="Genomic_DNA"/>
</dbReference>
<evidence type="ECO:0000313" key="3">
    <source>
        <dbReference type="Proteomes" id="UP000799291"/>
    </source>
</evidence>
<feature type="compositionally biased region" description="Polar residues" evidence="1">
    <location>
        <begin position="63"/>
        <end position="83"/>
    </location>
</feature>
<dbReference type="AlphaFoldDB" id="A0A6G1ICK4"/>
<sequence>MPQDDPNANARQPSNPGLGMPSRAAGFASSASQRSETGRARNTTQPSNPVLGMPSRAAGSAPSAVQQLATGRTGSITQSMARNNTLAPLHDKHLMYSTENTHYFC</sequence>
<proteinExistence type="predicted"/>
<protein>
    <submittedName>
        <fullName evidence="2">Uncharacterized protein</fullName>
    </submittedName>
</protein>